<evidence type="ECO:0000256" key="1">
    <source>
        <dbReference type="ARBA" id="ARBA00008535"/>
    </source>
</evidence>
<comment type="similarity">
    <text evidence="1">Belongs to the TRAFAC class TrmE-Era-EngA-EngB-Septin-like GTPase superfamily. AIG1/Toc34/Toc159-like paraseptin GTPase family. IAN subfamily.</text>
</comment>
<evidence type="ECO:0000313" key="6">
    <source>
        <dbReference type="Proteomes" id="UP000504632"/>
    </source>
</evidence>
<evidence type="ECO:0000313" key="7">
    <source>
        <dbReference type="RefSeq" id="XP_030649184.1"/>
    </source>
</evidence>
<feature type="signal peptide" evidence="4">
    <location>
        <begin position="1"/>
        <end position="19"/>
    </location>
</feature>
<accession>A0A6J2WY25</accession>
<dbReference type="AlphaFoldDB" id="A0A6J2WY25"/>
<dbReference type="OrthoDB" id="8954335at2759"/>
<protein>
    <submittedName>
        <fullName evidence="7">GTPase IMAP family member 6-like</fullName>
    </submittedName>
</protein>
<sequence length="236" mass="26575">MGASWAYFLVCELRIVLLGKNVLENNRVGNFILGRAAFDTESPPVSVDHHSERVRGQVEGRPLSVINTPDLFKLRKYQLCRAVKECVSLSAPGPHVILLVLQTDSFTEEDRENVKVILNSFSDQAINYTILITTDKQVTAINNSAFQLLRECRMRQYKFELIGFRLCFELLEKIDSIVRENVGGYLICDVSEATEYISKMGTVGERSFGQHMEFHGLQPLGIALQSHKVNASSVHV</sequence>
<dbReference type="PANTHER" id="PTHR10903:SF170">
    <property type="entry name" value="GTPASE IMAP FAMILY MEMBER 7"/>
    <property type="match status" value="1"/>
</dbReference>
<dbReference type="RefSeq" id="XP_030649184.1">
    <property type="nucleotide sequence ID" value="XM_030793324.1"/>
</dbReference>
<name>A0A6J2WY25_CHACN</name>
<gene>
    <name evidence="7" type="primary">LOC115829271</name>
</gene>
<evidence type="ECO:0000259" key="5">
    <source>
        <dbReference type="PROSITE" id="PS51720"/>
    </source>
</evidence>
<evidence type="ECO:0000256" key="3">
    <source>
        <dbReference type="ARBA" id="ARBA00023134"/>
    </source>
</evidence>
<keyword evidence="2" id="KW-0547">Nucleotide-binding</keyword>
<evidence type="ECO:0000256" key="2">
    <source>
        <dbReference type="ARBA" id="ARBA00022741"/>
    </source>
</evidence>
<dbReference type="SUPFAM" id="SSF52540">
    <property type="entry name" value="P-loop containing nucleoside triphosphate hydrolases"/>
    <property type="match status" value="1"/>
</dbReference>
<feature type="chain" id="PRO_5026931012" evidence="4">
    <location>
        <begin position="20"/>
        <end position="236"/>
    </location>
</feature>
<organism evidence="6 7">
    <name type="scientific">Chanos chanos</name>
    <name type="common">Milkfish</name>
    <name type="synonym">Mugil chanos</name>
    <dbReference type="NCBI Taxonomy" id="29144"/>
    <lineage>
        <taxon>Eukaryota</taxon>
        <taxon>Metazoa</taxon>
        <taxon>Chordata</taxon>
        <taxon>Craniata</taxon>
        <taxon>Vertebrata</taxon>
        <taxon>Euteleostomi</taxon>
        <taxon>Actinopterygii</taxon>
        <taxon>Neopterygii</taxon>
        <taxon>Teleostei</taxon>
        <taxon>Ostariophysi</taxon>
        <taxon>Gonorynchiformes</taxon>
        <taxon>Chanidae</taxon>
        <taxon>Chanos</taxon>
    </lineage>
</organism>
<dbReference type="Pfam" id="PF04548">
    <property type="entry name" value="AIG1"/>
    <property type="match status" value="1"/>
</dbReference>
<dbReference type="InParanoid" id="A0A6J2WY25"/>
<reference evidence="7" key="1">
    <citation type="submission" date="2025-08" db="UniProtKB">
        <authorList>
            <consortium name="RefSeq"/>
        </authorList>
    </citation>
    <scope>IDENTIFICATION</scope>
</reference>
<dbReference type="Proteomes" id="UP000504632">
    <property type="component" value="Chromosome 16"/>
</dbReference>
<dbReference type="InterPro" id="IPR045058">
    <property type="entry name" value="GIMA/IAN/Toc"/>
</dbReference>
<dbReference type="GeneID" id="115829271"/>
<dbReference type="Gene3D" id="3.40.50.300">
    <property type="entry name" value="P-loop containing nucleotide triphosphate hydrolases"/>
    <property type="match status" value="1"/>
</dbReference>
<keyword evidence="3" id="KW-0342">GTP-binding</keyword>
<dbReference type="PANTHER" id="PTHR10903">
    <property type="entry name" value="GTPASE, IMAP FAMILY MEMBER-RELATED"/>
    <property type="match status" value="1"/>
</dbReference>
<dbReference type="PROSITE" id="PS51720">
    <property type="entry name" value="G_AIG1"/>
    <property type="match status" value="1"/>
</dbReference>
<keyword evidence="6" id="KW-1185">Reference proteome</keyword>
<proteinExistence type="inferred from homology"/>
<dbReference type="GO" id="GO:0005525">
    <property type="term" value="F:GTP binding"/>
    <property type="evidence" value="ECO:0007669"/>
    <property type="project" value="UniProtKB-KW"/>
</dbReference>
<evidence type="ECO:0000256" key="4">
    <source>
        <dbReference type="SAM" id="SignalP"/>
    </source>
</evidence>
<dbReference type="InterPro" id="IPR027417">
    <property type="entry name" value="P-loop_NTPase"/>
</dbReference>
<feature type="domain" description="AIG1-type G" evidence="5">
    <location>
        <begin position="10"/>
        <end position="205"/>
    </location>
</feature>
<dbReference type="InterPro" id="IPR006703">
    <property type="entry name" value="G_AIG1"/>
</dbReference>
<keyword evidence="4" id="KW-0732">Signal</keyword>